<accession>A0A2Z6LNW1</accession>
<gene>
    <name evidence="2" type="ORF">TSUD_171080</name>
</gene>
<dbReference type="EMBL" id="DF973205">
    <property type="protein sequence ID" value="GAU19882.1"/>
    <property type="molecule type" value="Genomic_DNA"/>
</dbReference>
<evidence type="ECO:0000313" key="3">
    <source>
        <dbReference type="Proteomes" id="UP000242715"/>
    </source>
</evidence>
<reference evidence="3" key="1">
    <citation type="journal article" date="2017" name="Front. Plant Sci.">
        <title>Climate Clever Clovers: New Paradigm to Reduce the Environmental Footprint of Ruminants by Breeding Low Methanogenic Forages Utilizing Haplotype Variation.</title>
        <authorList>
            <person name="Kaur P."/>
            <person name="Appels R."/>
            <person name="Bayer P.E."/>
            <person name="Keeble-Gagnere G."/>
            <person name="Wang J."/>
            <person name="Hirakawa H."/>
            <person name="Shirasawa K."/>
            <person name="Vercoe P."/>
            <person name="Stefanova K."/>
            <person name="Durmic Z."/>
            <person name="Nichols P."/>
            <person name="Revell C."/>
            <person name="Isobe S.N."/>
            <person name="Edwards D."/>
            <person name="Erskine W."/>
        </authorList>
    </citation>
    <scope>NUCLEOTIDE SEQUENCE [LARGE SCALE GENOMIC DNA]</scope>
    <source>
        <strain evidence="3">cv. Daliak</strain>
    </source>
</reference>
<name>A0A2Z6LNW1_TRISU</name>
<dbReference type="AlphaFoldDB" id="A0A2Z6LNW1"/>
<evidence type="ECO:0000256" key="1">
    <source>
        <dbReference type="SAM" id="MobiDB-lite"/>
    </source>
</evidence>
<proteinExistence type="predicted"/>
<keyword evidence="3" id="KW-1185">Reference proteome</keyword>
<feature type="region of interest" description="Disordered" evidence="1">
    <location>
        <begin position="1"/>
        <end position="26"/>
    </location>
</feature>
<sequence>MDTNLAPESKKIRKKKHRKKKKKVAVAPQENDNLNCNMICELENTAAVIYGMSNVLPIDGYCISRLFTYEACAPHLFAQDELYVGDEHVFLGYLPKMSYVLSIGWSFISWLFTHDEAYVCDDLCVP</sequence>
<organism evidence="2 3">
    <name type="scientific">Trifolium subterraneum</name>
    <name type="common">Subterranean clover</name>
    <dbReference type="NCBI Taxonomy" id="3900"/>
    <lineage>
        <taxon>Eukaryota</taxon>
        <taxon>Viridiplantae</taxon>
        <taxon>Streptophyta</taxon>
        <taxon>Embryophyta</taxon>
        <taxon>Tracheophyta</taxon>
        <taxon>Spermatophyta</taxon>
        <taxon>Magnoliopsida</taxon>
        <taxon>eudicotyledons</taxon>
        <taxon>Gunneridae</taxon>
        <taxon>Pentapetalae</taxon>
        <taxon>rosids</taxon>
        <taxon>fabids</taxon>
        <taxon>Fabales</taxon>
        <taxon>Fabaceae</taxon>
        <taxon>Papilionoideae</taxon>
        <taxon>50 kb inversion clade</taxon>
        <taxon>NPAAA clade</taxon>
        <taxon>Hologalegina</taxon>
        <taxon>IRL clade</taxon>
        <taxon>Trifolieae</taxon>
        <taxon>Trifolium</taxon>
    </lineage>
</organism>
<dbReference type="Proteomes" id="UP000242715">
    <property type="component" value="Unassembled WGS sequence"/>
</dbReference>
<evidence type="ECO:0000313" key="2">
    <source>
        <dbReference type="EMBL" id="GAU19882.1"/>
    </source>
</evidence>
<feature type="compositionally biased region" description="Basic residues" evidence="1">
    <location>
        <begin position="11"/>
        <end position="24"/>
    </location>
</feature>
<protein>
    <submittedName>
        <fullName evidence="2">Uncharacterized protein</fullName>
    </submittedName>
</protein>